<evidence type="ECO:0000313" key="4">
    <source>
        <dbReference type="EMBL" id="ORN27605.1"/>
    </source>
</evidence>
<evidence type="ECO:0000313" key="6">
    <source>
        <dbReference type="Proteomes" id="UP000491237"/>
    </source>
</evidence>
<gene>
    <name evidence="4" type="ORF">FAM23169_01639</name>
    <name evidence="3" type="ORF">GKC44_05400</name>
</gene>
<dbReference type="InterPro" id="IPR010627">
    <property type="entry name" value="Prepilin_pept_A24_N"/>
</dbReference>
<dbReference type="PANTHER" id="PTHR30487">
    <property type="entry name" value="TYPE 4 PREPILIN-LIKE PROTEINS LEADER PEPTIDE-PROCESSING ENZYME"/>
    <property type="match status" value="1"/>
</dbReference>
<comment type="caution">
    <text evidence="4">The sequence shown here is derived from an EMBL/GenBank/DDBJ whole genome shotgun (WGS) entry which is preliminary data.</text>
</comment>
<feature type="domain" description="Prepilin peptidase A24 N-terminal" evidence="2">
    <location>
        <begin position="7"/>
        <end position="86"/>
    </location>
</feature>
<keyword evidence="5" id="KW-1185">Reference proteome</keyword>
<dbReference type="EMBL" id="WKKY01000128">
    <property type="protein sequence ID" value="MSE20698.1"/>
    <property type="molecule type" value="Genomic_DNA"/>
</dbReference>
<feature type="transmembrane region" description="Helical" evidence="1">
    <location>
        <begin position="118"/>
        <end position="147"/>
    </location>
</feature>
<dbReference type="Proteomes" id="UP000193009">
    <property type="component" value="Unassembled WGS sequence"/>
</dbReference>
<feature type="transmembrane region" description="Helical" evidence="1">
    <location>
        <begin position="70"/>
        <end position="88"/>
    </location>
</feature>
<keyword evidence="1" id="KW-0472">Membrane</keyword>
<dbReference type="EMBL" id="MSBD01000041">
    <property type="protein sequence ID" value="ORN27605.1"/>
    <property type="molecule type" value="Genomic_DNA"/>
</dbReference>
<feature type="transmembrane region" description="Helical" evidence="1">
    <location>
        <begin position="167"/>
        <end position="194"/>
    </location>
</feature>
<evidence type="ECO:0000259" key="2">
    <source>
        <dbReference type="Pfam" id="PF06750"/>
    </source>
</evidence>
<organism evidence="4 5">
    <name type="scientific">Lentilactobacillus parabuchneri</name>
    <dbReference type="NCBI Taxonomy" id="152331"/>
    <lineage>
        <taxon>Bacteria</taxon>
        <taxon>Bacillati</taxon>
        <taxon>Bacillota</taxon>
        <taxon>Bacilli</taxon>
        <taxon>Lactobacillales</taxon>
        <taxon>Lactobacillaceae</taxon>
        <taxon>Lentilactobacillus</taxon>
    </lineage>
</organism>
<keyword evidence="1" id="KW-0812">Transmembrane</keyword>
<dbReference type="STRING" id="152331.FAM21731_01700"/>
<sequence length="229" mass="25743">MIIIQFLLGASLASFFNLVALRDARGESIVRPRSHCDTCQMQLAAYDLIPVLSYIILIGKCRYCKSSLSATFFFNELMLGIALASLNIQHTNFPFMLSLIMMAFLSSFDLVQKQVPTWGILGLFCICLLLIAHPLTQIGPAFVIYLVVQLINQKKHWVGAGDLDIYFCLWLISSVLFLLWTTFIACIAALVYLIVAPWPKDSKIPFVPFISVGYFVTFQFQSVLLPLIS</sequence>
<dbReference type="GeneID" id="69803425"/>
<dbReference type="RefSeq" id="WP_057911010.1">
    <property type="nucleotide sequence ID" value="NZ_CP018796.1"/>
</dbReference>
<dbReference type="PANTHER" id="PTHR30487:SF0">
    <property type="entry name" value="PREPILIN LEADER PEPTIDASE_N-METHYLTRANSFERASE-RELATED"/>
    <property type="match status" value="1"/>
</dbReference>
<evidence type="ECO:0000313" key="3">
    <source>
        <dbReference type="EMBL" id="MSE20698.1"/>
    </source>
</evidence>
<dbReference type="GO" id="GO:0006465">
    <property type="term" value="P:signal peptide processing"/>
    <property type="evidence" value="ECO:0007669"/>
    <property type="project" value="TreeGrafter"/>
</dbReference>
<dbReference type="AlphaFoldDB" id="A0A1X1FE79"/>
<dbReference type="GO" id="GO:0005886">
    <property type="term" value="C:plasma membrane"/>
    <property type="evidence" value="ECO:0007669"/>
    <property type="project" value="TreeGrafter"/>
</dbReference>
<proteinExistence type="predicted"/>
<evidence type="ECO:0000256" key="1">
    <source>
        <dbReference type="SAM" id="Phobius"/>
    </source>
</evidence>
<name>A0A1X1FE79_9LACO</name>
<dbReference type="KEGG" id="lpar:FAM21731_01700"/>
<dbReference type="GO" id="GO:0004190">
    <property type="term" value="F:aspartic-type endopeptidase activity"/>
    <property type="evidence" value="ECO:0007669"/>
    <property type="project" value="TreeGrafter"/>
</dbReference>
<reference evidence="3 6" key="2">
    <citation type="submission" date="2019-11" db="EMBL/GenBank/DDBJ databases">
        <title>Draft Genome Sequence of Plant Growth-Promoting Rhizosphere-Associated Bacteria.</title>
        <authorList>
            <person name="Vasilyev I.Y."/>
            <person name="Radchenko V."/>
            <person name="Ilnitskaya E.V."/>
        </authorList>
    </citation>
    <scope>NUCLEOTIDE SEQUENCE [LARGE SCALE GENOMIC DNA]</scope>
    <source>
        <strain evidence="3 6">VRA_07sq_f</strain>
    </source>
</reference>
<evidence type="ECO:0000313" key="5">
    <source>
        <dbReference type="Proteomes" id="UP000193009"/>
    </source>
</evidence>
<dbReference type="OrthoDB" id="9789291at2"/>
<dbReference type="Pfam" id="PF06750">
    <property type="entry name" value="A24_N_bact"/>
    <property type="match status" value="1"/>
</dbReference>
<dbReference type="Proteomes" id="UP000491237">
    <property type="component" value="Unassembled WGS sequence"/>
</dbReference>
<keyword evidence="1" id="KW-1133">Transmembrane helix</keyword>
<reference evidence="4 5" key="1">
    <citation type="journal article" date="2017" name="Front. Microbiol.">
        <title>The Histidine Decarboxylase Gene Cluster of Lactobacillus parabuchneri Was Gained by Horizontal Gene Transfer and Is Mobile within the Species.</title>
        <authorList>
            <person name="Wuthrich D."/>
            <person name="Berthoud H."/>
            <person name="Wechsler D."/>
            <person name="Eugster E."/>
            <person name="Irmler S."/>
            <person name="Bruggmann R."/>
        </authorList>
    </citation>
    <scope>NUCLEOTIDE SEQUENCE [LARGE SCALE GENOMIC DNA]</scope>
    <source>
        <strain evidence="4 5">FAM23169</strain>
    </source>
</reference>
<protein>
    <submittedName>
        <fullName evidence="4">Leader peptidase PppA</fullName>
    </submittedName>
    <submittedName>
        <fullName evidence="3">Prepilin peptidase</fullName>
    </submittedName>
</protein>
<dbReference type="InterPro" id="IPR050882">
    <property type="entry name" value="Prepilin_peptidase/N-MTase"/>
</dbReference>
<feature type="transmembrane region" description="Helical" evidence="1">
    <location>
        <begin position="206"/>
        <end position="228"/>
    </location>
</feature>
<accession>A0A1X1FE79</accession>